<protein>
    <recommendedName>
        <fullName evidence="1">RNase H type-1 domain-containing protein</fullName>
    </recommendedName>
</protein>
<dbReference type="SUPFAM" id="SSF53098">
    <property type="entry name" value="Ribonuclease H-like"/>
    <property type="match status" value="1"/>
</dbReference>
<evidence type="ECO:0000259" key="1">
    <source>
        <dbReference type="PROSITE" id="PS50879"/>
    </source>
</evidence>
<dbReference type="Proteomes" id="UP001362999">
    <property type="component" value="Unassembled WGS sequence"/>
</dbReference>
<dbReference type="PROSITE" id="PS50879">
    <property type="entry name" value="RNASE_H_1"/>
    <property type="match status" value="1"/>
</dbReference>
<dbReference type="GO" id="GO:0004523">
    <property type="term" value="F:RNA-DNA hybrid ribonuclease activity"/>
    <property type="evidence" value="ECO:0007669"/>
    <property type="project" value="InterPro"/>
</dbReference>
<name>A0AAV9ZGI2_9AGAR</name>
<feature type="domain" description="RNase H type-1" evidence="1">
    <location>
        <begin position="267"/>
        <end position="383"/>
    </location>
</feature>
<dbReference type="InterPro" id="IPR012337">
    <property type="entry name" value="RNaseH-like_sf"/>
</dbReference>
<sequence length="489" mass="53950">MAPMGSSQTLYSPRCVRLGYFPKSWRIFLTIALRKPGRATTLFLKFQLIHFVSPRRHKTHYNPLPLKIGDIVIQPTETAKLLGVMLDFKLSFRQHVELAQARGTKATLALSRIATPNLRPPPLLHAPTLSECCGPADGIRLAGVGTNRLLNAEETRRAGTVTDVLDFHAHLLPVHILLNRSAYNAAARLASLPSSNPIRHTFQRCRRVPRFHRSPVHHLINACPVFKSDFETIDPQRRLVPLPPGSFSTHIAADKDTARADMERITARGGMCIFTDGSGFDEGAGAAAVAMSEVCGAILALDIIADTPRLTDVDIFLDCQPALSAPSSPKSQPGKYLLATFHAVLGRLLRTRRPLKVRLRWVPAHVGIAGNELVDSLAKEAAQGVSTALRTRIRLFESPLPLRTGHIGLNAYLFRFHLAPSPLCPHCNMPESVPHLLLACPAYRTGRLRLFTRLGTARVSLRRLLSSKHDPSPVLAFVRDTRRLPSYAL</sequence>
<keyword evidence="3" id="KW-1185">Reference proteome</keyword>
<dbReference type="EMBL" id="JAWWNJ010000150">
    <property type="protein sequence ID" value="KAK6981398.1"/>
    <property type="molecule type" value="Genomic_DNA"/>
</dbReference>
<evidence type="ECO:0000313" key="2">
    <source>
        <dbReference type="EMBL" id="KAK6981398.1"/>
    </source>
</evidence>
<proteinExistence type="predicted"/>
<dbReference type="InterPro" id="IPR036397">
    <property type="entry name" value="RNaseH_sf"/>
</dbReference>
<dbReference type="GO" id="GO:0003676">
    <property type="term" value="F:nucleic acid binding"/>
    <property type="evidence" value="ECO:0007669"/>
    <property type="project" value="InterPro"/>
</dbReference>
<comment type="caution">
    <text evidence="2">The sequence shown here is derived from an EMBL/GenBank/DDBJ whole genome shotgun (WGS) entry which is preliminary data.</text>
</comment>
<dbReference type="InterPro" id="IPR002156">
    <property type="entry name" value="RNaseH_domain"/>
</dbReference>
<dbReference type="AlphaFoldDB" id="A0AAV9ZGI2"/>
<accession>A0AAV9ZGI2</accession>
<reference evidence="2 3" key="1">
    <citation type="journal article" date="2024" name="J Genomics">
        <title>Draft genome sequencing and assembly of Favolaschia claudopus CIRM-BRFM 2984 isolated from oak limbs.</title>
        <authorList>
            <person name="Navarro D."/>
            <person name="Drula E."/>
            <person name="Chaduli D."/>
            <person name="Cazenave R."/>
            <person name="Ahrendt S."/>
            <person name="Wang J."/>
            <person name="Lipzen A."/>
            <person name="Daum C."/>
            <person name="Barry K."/>
            <person name="Grigoriev I.V."/>
            <person name="Favel A."/>
            <person name="Rosso M.N."/>
            <person name="Martin F."/>
        </authorList>
    </citation>
    <scope>NUCLEOTIDE SEQUENCE [LARGE SCALE GENOMIC DNA]</scope>
    <source>
        <strain evidence="2 3">CIRM-BRFM 2984</strain>
    </source>
</reference>
<dbReference type="Gene3D" id="3.30.420.10">
    <property type="entry name" value="Ribonuclease H-like superfamily/Ribonuclease H"/>
    <property type="match status" value="1"/>
</dbReference>
<dbReference type="CDD" id="cd09276">
    <property type="entry name" value="Rnase_HI_RT_non_LTR"/>
    <property type="match status" value="1"/>
</dbReference>
<gene>
    <name evidence="2" type="ORF">R3P38DRAFT_3234154</name>
</gene>
<organism evidence="2 3">
    <name type="scientific">Favolaschia claudopus</name>
    <dbReference type="NCBI Taxonomy" id="2862362"/>
    <lineage>
        <taxon>Eukaryota</taxon>
        <taxon>Fungi</taxon>
        <taxon>Dikarya</taxon>
        <taxon>Basidiomycota</taxon>
        <taxon>Agaricomycotina</taxon>
        <taxon>Agaricomycetes</taxon>
        <taxon>Agaricomycetidae</taxon>
        <taxon>Agaricales</taxon>
        <taxon>Marasmiineae</taxon>
        <taxon>Mycenaceae</taxon>
        <taxon>Favolaschia</taxon>
    </lineage>
</organism>
<evidence type="ECO:0000313" key="3">
    <source>
        <dbReference type="Proteomes" id="UP001362999"/>
    </source>
</evidence>